<sequence length="123" mass="14460">MEKKLPFSFKKKEKLTAYDDASIHELHKQLKLRTEAKKSKDKERTKEKEKHESLAKEKKPKLPFKKRIVNLWFGVDKEINKIVWVKGRQLIIIFLLILLVSGLMVGIFFGINQLLITLGIFKN</sequence>
<keyword evidence="3 6" id="KW-1133">Transmembrane helix</keyword>
<dbReference type="AlphaFoldDB" id="A0ABC7ZI84"/>
<evidence type="ECO:0000256" key="3">
    <source>
        <dbReference type="ARBA" id="ARBA00022989"/>
    </source>
</evidence>
<keyword evidence="4 6" id="KW-0472">Membrane</keyword>
<dbReference type="Proteomes" id="UP000005254">
    <property type="component" value="Chromosome"/>
</dbReference>
<feature type="region of interest" description="Disordered" evidence="5">
    <location>
        <begin position="31"/>
        <end position="58"/>
    </location>
</feature>
<proteinExistence type="predicted"/>
<gene>
    <name evidence="7" type="ORF">CM1_00275</name>
</gene>
<evidence type="ECO:0000256" key="6">
    <source>
        <dbReference type="SAM" id="Phobius"/>
    </source>
</evidence>
<accession>A0ABC7ZI84</accession>
<evidence type="ECO:0000256" key="5">
    <source>
        <dbReference type="SAM" id="MobiDB-lite"/>
    </source>
</evidence>
<feature type="compositionally biased region" description="Basic and acidic residues" evidence="5">
    <location>
        <begin position="31"/>
        <end position="57"/>
    </location>
</feature>
<dbReference type="NCBIfam" id="TIGR00964">
    <property type="entry name" value="secE_bact"/>
    <property type="match status" value="1"/>
</dbReference>
<evidence type="ECO:0000256" key="2">
    <source>
        <dbReference type="ARBA" id="ARBA00022692"/>
    </source>
</evidence>
<comment type="subcellular location">
    <subcellularLocation>
        <location evidence="1">Membrane</location>
    </subcellularLocation>
</comment>
<evidence type="ECO:0000256" key="4">
    <source>
        <dbReference type="ARBA" id="ARBA00023136"/>
    </source>
</evidence>
<dbReference type="KEGG" id="mgx:CM1_00275"/>
<evidence type="ECO:0000313" key="8">
    <source>
        <dbReference type="Proteomes" id="UP000005254"/>
    </source>
</evidence>
<protein>
    <submittedName>
        <fullName evidence="7">Preprotein translocase subunit SecE</fullName>
    </submittedName>
</protein>
<dbReference type="EMBL" id="CP003772">
    <property type="protein sequence ID" value="AFQ03847.1"/>
    <property type="molecule type" value="Genomic_DNA"/>
</dbReference>
<dbReference type="GO" id="GO:0016020">
    <property type="term" value="C:membrane"/>
    <property type="evidence" value="ECO:0007669"/>
    <property type="project" value="UniProtKB-SubCell"/>
</dbReference>
<dbReference type="RefSeq" id="WP_010869309.1">
    <property type="nucleotide sequence ID" value="NC_018497.1"/>
</dbReference>
<reference evidence="7 8" key="1">
    <citation type="journal article" date="2012" name="J. Bacteriol.">
        <title>Draft Genome Sequences of Four Axenic Mycoplasma genitalium Strains Isolated from Denmark, Japan, and Australia.</title>
        <authorList>
            <person name="McGowin C.L."/>
            <person name="Ma L."/>
            <person name="Jensen J.S."/>
            <person name="Mancuso M.M."/>
            <person name="Hamasuna R."/>
            <person name="Adegboye D."/>
            <person name="Martin D.H."/>
        </authorList>
    </citation>
    <scope>NUCLEOTIDE SEQUENCE [LARGE SCALE GENOMIC DNA]</scope>
    <source>
        <strain evidence="7 8">M6320</strain>
    </source>
</reference>
<dbReference type="GeneID" id="99646864"/>
<organism evidence="7 8">
    <name type="scientific">Mycoplasmoides genitalium M6320</name>
    <dbReference type="NCBI Taxonomy" id="662945"/>
    <lineage>
        <taxon>Bacteria</taxon>
        <taxon>Bacillati</taxon>
        <taxon>Mycoplasmatota</taxon>
        <taxon>Mycoplasmoidales</taxon>
        <taxon>Mycoplasmoidaceae</taxon>
        <taxon>Mycoplasmoides</taxon>
    </lineage>
</organism>
<evidence type="ECO:0000313" key="7">
    <source>
        <dbReference type="EMBL" id="AFQ03847.1"/>
    </source>
</evidence>
<dbReference type="InterPro" id="IPR005807">
    <property type="entry name" value="SecE_bac"/>
</dbReference>
<evidence type="ECO:0000256" key="1">
    <source>
        <dbReference type="ARBA" id="ARBA00004370"/>
    </source>
</evidence>
<dbReference type="SMR" id="A0ABC7ZI84"/>
<name>A0ABC7ZI84_MYCGT</name>
<feature type="transmembrane region" description="Helical" evidence="6">
    <location>
        <begin position="90"/>
        <end position="111"/>
    </location>
</feature>
<keyword evidence="2 6" id="KW-0812">Transmembrane</keyword>